<dbReference type="Pfam" id="PF22923">
    <property type="entry name" value="KIF2A-like_1st"/>
    <property type="match status" value="1"/>
</dbReference>
<reference evidence="6" key="1">
    <citation type="journal article" date="2013" name="Science">
        <title>Comparative analysis of bat genomes provides insight into the evolution of flight and immunity.</title>
        <authorList>
            <person name="Zhang G."/>
            <person name="Cowled C."/>
            <person name="Shi Z."/>
            <person name="Huang Z."/>
            <person name="Bishop-Lilly K.A."/>
            <person name="Fang X."/>
            <person name="Wynne J.W."/>
            <person name="Xiong Z."/>
            <person name="Baker M.L."/>
            <person name="Zhao W."/>
            <person name="Tachedjian M."/>
            <person name="Zhu Y."/>
            <person name="Zhou P."/>
            <person name="Jiang X."/>
            <person name="Ng J."/>
            <person name="Yang L."/>
            <person name="Wu L."/>
            <person name="Xiao J."/>
            <person name="Feng Y."/>
            <person name="Chen Y."/>
            <person name="Sun X."/>
            <person name="Zhang Y."/>
            <person name="Marsh G.A."/>
            <person name="Crameri G."/>
            <person name="Broder C.C."/>
            <person name="Frey K.G."/>
            <person name="Wang L.F."/>
            <person name="Wang J."/>
        </authorList>
    </citation>
    <scope>NUCLEOTIDE SEQUENCE [LARGE SCALE GENOMIC DNA]</scope>
</reference>
<dbReference type="GO" id="GO:0005874">
    <property type="term" value="C:microtubule"/>
    <property type="evidence" value="ECO:0007669"/>
    <property type="project" value="UniProtKB-KW"/>
</dbReference>
<organism evidence="5 6">
    <name type="scientific">Pteropus alecto</name>
    <name type="common">Black flying fox</name>
    <dbReference type="NCBI Taxonomy" id="9402"/>
    <lineage>
        <taxon>Eukaryota</taxon>
        <taxon>Metazoa</taxon>
        <taxon>Chordata</taxon>
        <taxon>Craniata</taxon>
        <taxon>Vertebrata</taxon>
        <taxon>Euteleostomi</taxon>
        <taxon>Mammalia</taxon>
        <taxon>Eutheria</taxon>
        <taxon>Laurasiatheria</taxon>
        <taxon>Chiroptera</taxon>
        <taxon>Yinpterochiroptera</taxon>
        <taxon>Pteropodoidea</taxon>
        <taxon>Pteropodidae</taxon>
        <taxon>Pteropodinae</taxon>
        <taxon>Pteropus</taxon>
    </lineage>
</organism>
<gene>
    <name evidence="5" type="ORF">PAL_GLEAN10022164</name>
</gene>
<evidence type="ECO:0000313" key="6">
    <source>
        <dbReference type="Proteomes" id="UP000010552"/>
    </source>
</evidence>
<protein>
    <submittedName>
        <fullName evidence="5">Kinesin-like protein KIF2C</fullName>
    </submittedName>
</protein>
<dbReference type="STRING" id="9402.L5KAI8"/>
<evidence type="ECO:0000256" key="1">
    <source>
        <dbReference type="ARBA" id="ARBA00022490"/>
    </source>
</evidence>
<evidence type="ECO:0000256" key="2">
    <source>
        <dbReference type="ARBA" id="ARBA00022701"/>
    </source>
</evidence>
<dbReference type="InParanoid" id="L5KAI8"/>
<dbReference type="EMBL" id="KB030947">
    <property type="protein sequence ID" value="ELK07786.1"/>
    <property type="molecule type" value="Genomic_DNA"/>
</dbReference>
<keyword evidence="6" id="KW-1185">Reference proteome</keyword>
<dbReference type="Proteomes" id="UP000010552">
    <property type="component" value="Unassembled WGS sequence"/>
</dbReference>
<sequence length="178" mass="19597">MDSLLQACLFPSLAIEMKCSNGLIHRAKARTVILEKARVSVKWTEGGATKGKEIDFDDMAAINPELSEFLPLYPYNLPLQENVTAQKQKLRSVNFKIPSPKEGSEAAPLTPPLSQRNITAQENDMEVERPASANSRKWFSVPTGPPMATAEMSLMMVSEQVEEQVHSIQGISSPNSVN</sequence>
<evidence type="ECO:0000259" key="4">
    <source>
        <dbReference type="Pfam" id="PF22923"/>
    </source>
</evidence>
<dbReference type="AlphaFoldDB" id="L5KAI8"/>
<keyword evidence="1" id="KW-0963">Cytoplasm</keyword>
<keyword evidence="3" id="KW-0175">Coiled coil</keyword>
<evidence type="ECO:0000256" key="3">
    <source>
        <dbReference type="ARBA" id="ARBA00023054"/>
    </source>
</evidence>
<evidence type="ECO:0000313" key="5">
    <source>
        <dbReference type="EMBL" id="ELK07786.1"/>
    </source>
</evidence>
<feature type="domain" description="Kinesin-like protein KIF2A-like N-terminal" evidence="4">
    <location>
        <begin position="7"/>
        <end position="59"/>
    </location>
</feature>
<accession>L5KAI8</accession>
<name>L5KAI8_PTEAL</name>
<dbReference type="InterPro" id="IPR054473">
    <property type="entry name" value="KIF2A-like_N"/>
</dbReference>
<proteinExistence type="predicted"/>
<keyword evidence="2" id="KW-0493">Microtubule</keyword>